<keyword evidence="2" id="KW-1185">Reference proteome</keyword>
<dbReference type="Proteomes" id="UP000178129">
    <property type="component" value="Unassembled WGS sequence"/>
</dbReference>
<comment type="caution">
    <text evidence="1">The sequence shown here is derived from an EMBL/GenBank/DDBJ whole genome shotgun (WGS) entry which is preliminary data.</text>
</comment>
<protein>
    <submittedName>
        <fullName evidence="1">Uncharacterized protein</fullName>
    </submittedName>
</protein>
<reference evidence="2" key="1">
    <citation type="submission" date="2016-03" db="EMBL/GenBank/DDBJ databases">
        <authorList>
            <person name="Ploux O."/>
        </authorList>
    </citation>
    <scope>NUCLEOTIDE SEQUENCE [LARGE SCALE GENOMIC DNA]</scope>
    <source>
        <strain evidence="2">UK7</strain>
    </source>
</reference>
<name>A0A1E1LGB2_9HELO</name>
<organism evidence="1 2">
    <name type="scientific">Rhynchosporium graminicola</name>
    <dbReference type="NCBI Taxonomy" id="2792576"/>
    <lineage>
        <taxon>Eukaryota</taxon>
        <taxon>Fungi</taxon>
        <taxon>Dikarya</taxon>
        <taxon>Ascomycota</taxon>
        <taxon>Pezizomycotina</taxon>
        <taxon>Leotiomycetes</taxon>
        <taxon>Helotiales</taxon>
        <taxon>Ploettnerulaceae</taxon>
        <taxon>Rhynchosporium</taxon>
    </lineage>
</organism>
<dbReference type="InParanoid" id="A0A1E1LGB2"/>
<gene>
    <name evidence="1" type="ORF">RCO7_15030</name>
</gene>
<dbReference type="EMBL" id="FJUW01000051">
    <property type="protein sequence ID" value="CZT09566.1"/>
    <property type="molecule type" value="Genomic_DNA"/>
</dbReference>
<evidence type="ECO:0000313" key="1">
    <source>
        <dbReference type="EMBL" id="CZT09566.1"/>
    </source>
</evidence>
<proteinExistence type="predicted"/>
<dbReference type="AlphaFoldDB" id="A0A1E1LGB2"/>
<evidence type="ECO:0000313" key="2">
    <source>
        <dbReference type="Proteomes" id="UP000178129"/>
    </source>
</evidence>
<accession>A0A1E1LGB2</accession>
<sequence length="84" mass="9580">MPLQTELIKPLNNGHPLITKQVLVHQISAAKGTRIALANKGAKLDLKETFYYLNKIIRARIWLLYEQDRGTGHVPRVYANEKLS</sequence>